<gene>
    <name evidence="2" type="ORF">Nepgr_014508</name>
</gene>
<keyword evidence="3" id="KW-1185">Reference proteome</keyword>
<dbReference type="Pfam" id="PF01190">
    <property type="entry name" value="Pollen_Ole_e_1"/>
    <property type="match status" value="1"/>
</dbReference>
<organism evidence="2 3">
    <name type="scientific">Nepenthes gracilis</name>
    <name type="common">Slender pitcher plant</name>
    <dbReference type="NCBI Taxonomy" id="150966"/>
    <lineage>
        <taxon>Eukaryota</taxon>
        <taxon>Viridiplantae</taxon>
        <taxon>Streptophyta</taxon>
        <taxon>Embryophyta</taxon>
        <taxon>Tracheophyta</taxon>
        <taxon>Spermatophyta</taxon>
        <taxon>Magnoliopsida</taxon>
        <taxon>eudicotyledons</taxon>
        <taxon>Gunneridae</taxon>
        <taxon>Pentapetalae</taxon>
        <taxon>Caryophyllales</taxon>
        <taxon>Nepenthaceae</taxon>
        <taxon>Nepenthes</taxon>
    </lineage>
</organism>
<name>A0AAD3SK64_NEPGR</name>
<comment type="caution">
    <text evidence="2">The sequence shown here is derived from an EMBL/GenBank/DDBJ whole genome shotgun (WGS) entry which is preliminary data.</text>
</comment>
<protein>
    <recommendedName>
        <fullName evidence="4">Pollen Ole e 1 allergen and extensin family protein</fullName>
    </recommendedName>
</protein>
<evidence type="ECO:0000313" key="2">
    <source>
        <dbReference type="EMBL" id="GMH12667.1"/>
    </source>
</evidence>
<feature type="chain" id="PRO_5041943139" description="Pollen Ole e 1 allergen and extensin family protein" evidence="1">
    <location>
        <begin position="27"/>
        <end position="179"/>
    </location>
</feature>
<evidence type="ECO:0000313" key="3">
    <source>
        <dbReference type="Proteomes" id="UP001279734"/>
    </source>
</evidence>
<evidence type="ECO:0008006" key="4">
    <source>
        <dbReference type="Google" id="ProtNLM"/>
    </source>
</evidence>
<keyword evidence="1" id="KW-0732">Signal</keyword>
<reference evidence="2" key="1">
    <citation type="submission" date="2023-05" db="EMBL/GenBank/DDBJ databases">
        <title>Nepenthes gracilis genome sequencing.</title>
        <authorList>
            <person name="Fukushima K."/>
        </authorList>
    </citation>
    <scope>NUCLEOTIDE SEQUENCE</scope>
    <source>
        <strain evidence="2">SING2019-196</strain>
    </source>
</reference>
<evidence type="ECO:0000256" key="1">
    <source>
        <dbReference type="SAM" id="SignalP"/>
    </source>
</evidence>
<sequence>MAVSQIITAIALAVLMTLARIELSACYVVKASVSCVDCGRHYDLSGIQVLIECDQVKKLSTATTEHDGSFTAELPSSLRALRPATDCQARLLGGSEQLYASSKNMASQIIKAGKQTTTYTTATPLTVGKSCSSVGKHAKCGARLPDFASSKTIDLPIPAEFGLPPTSDYIPPFPIIGIP</sequence>
<dbReference type="AlphaFoldDB" id="A0AAD3SK64"/>
<dbReference type="Proteomes" id="UP001279734">
    <property type="component" value="Unassembled WGS sequence"/>
</dbReference>
<proteinExistence type="predicted"/>
<accession>A0AAD3SK64</accession>
<dbReference type="EMBL" id="BSYO01000012">
    <property type="protein sequence ID" value="GMH12667.1"/>
    <property type="molecule type" value="Genomic_DNA"/>
</dbReference>
<feature type="signal peptide" evidence="1">
    <location>
        <begin position="1"/>
        <end position="26"/>
    </location>
</feature>